<dbReference type="Pfam" id="PF12833">
    <property type="entry name" value="HTH_18"/>
    <property type="match status" value="1"/>
</dbReference>
<accession>A0A942TFH6</accession>
<dbReference type="AlphaFoldDB" id="A0A942TFH6"/>
<dbReference type="PRINTS" id="PR00032">
    <property type="entry name" value="HTHARAC"/>
</dbReference>
<proteinExistence type="predicted"/>
<dbReference type="GO" id="GO:0043565">
    <property type="term" value="F:sequence-specific DNA binding"/>
    <property type="evidence" value="ECO:0007669"/>
    <property type="project" value="InterPro"/>
</dbReference>
<dbReference type="SUPFAM" id="SSF51182">
    <property type="entry name" value="RmlC-like cupins"/>
    <property type="match status" value="1"/>
</dbReference>
<dbReference type="SMART" id="SM00342">
    <property type="entry name" value="HTH_ARAC"/>
    <property type="match status" value="1"/>
</dbReference>
<keyword evidence="2" id="KW-0238">DNA-binding</keyword>
<dbReference type="Proteomes" id="UP000681414">
    <property type="component" value="Unassembled WGS sequence"/>
</dbReference>
<dbReference type="SUPFAM" id="SSF46689">
    <property type="entry name" value="Homeodomain-like"/>
    <property type="match status" value="2"/>
</dbReference>
<dbReference type="PANTHER" id="PTHR43280:SF2">
    <property type="entry name" value="HTH-TYPE TRANSCRIPTIONAL REGULATOR EXSA"/>
    <property type="match status" value="1"/>
</dbReference>
<dbReference type="CDD" id="cd02209">
    <property type="entry name" value="cupin_XRE_C"/>
    <property type="match status" value="1"/>
</dbReference>
<dbReference type="PROSITE" id="PS01124">
    <property type="entry name" value="HTH_ARAC_FAMILY_2"/>
    <property type="match status" value="1"/>
</dbReference>
<comment type="caution">
    <text evidence="5">The sequence shown here is derived from an EMBL/GenBank/DDBJ whole genome shotgun (WGS) entry which is preliminary data.</text>
</comment>
<reference evidence="5 6" key="1">
    <citation type="submission" date="2021-05" db="EMBL/GenBank/DDBJ databases">
        <title>Novel Bacillus species.</title>
        <authorList>
            <person name="Liu G."/>
        </authorList>
    </citation>
    <scope>NUCLEOTIDE SEQUENCE [LARGE SCALE GENOMIC DNA]</scope>
    <source>
        <strain evidence="6">FJAT-49780</strain>
    </source>
</reference>
<evidence type="ECO:0000313" key="6">
    <source>
        <dbReference type="Proteomes" id="UP000681414"/>
    </source>
</evidence>
<dbReference type="InterPro" id="IPR011051">
    <property type="entry name" value="RmlC_Cupin_sf"/>
</dbReference>
<feature type="domain" description="HTH araC/xylS-type" evidence="4">
    <location>
        <begin position="188"/>
        <end position="286"/>
    </location>
</feature>
<keyword evidence="3" id="KW-0804">Transcription</keyword>
<dbReference type="InterPro" id="IPR009057">
    <property type="entry name" value="Homeodomain-like_sf"/>
</dbReference>
<dbReference type="InterPro" id="IPR018062">
    <property type="entry name" value="HTH_AraC-typ_CS"/>
</dbReference>
<protein>
    <submittedName>
        <fullName evidence="5">Helix-turn-helix transcriptional regulator</fullName>
    </submittedName>
</protein>
<dbReference type="InterPro" id="IPR013096">
    <property type="entry name" value="Cupin_2"/>
</dbReference>
<dbReference type="GO" id="GO:0003700">
    <property type="term" value="F:DNA-binding transcription factor activity"/>
    <property type="evidence" value="ECO:0007669"/>
    <property type="project" value="InterPro"/>
</dbReference>
<evidence type="ECO:0000259" key="4">
    <source>
        <dbReference type="PROSITE" id="PS01124"/>
    </source>
</evidence>
<dbReference type="RefSeq" id="WP_213124776.1">
    <property type="nucleotide sequence ID" value="NZ_JAGYPG010000002.1"/>
</dbReference>
<evidence type="ECO:0000256" key="3">
    <source>
        <dbReference type="ARBA" id="ARBA00023163"/>
    </source>
</evidence>
<name>A0A942TFH6_9BACI</name>
<keyword evidence="1" id="KW-0805">Transcription regulation</keyword>
<dbReference type="Pfam" id="PF07883">
    <property type="entry name" value="Cupin_2"/>
    <property type="match status" value="1"/>
</dbReference>
<organism evidence="5 6">
    <name type="scientific">Lederbergia citri</name>
    <dbReference type="NCBI Taxonomy" id="2833580"/>
    <lineage>
        <taxon>Bacteria</taxon>
        <taxon>Bacillati</taxon>
        <taxon>Bacillota</taxon>
        <taxon>Bacilli</taxon>
        <taxon>Bacillales</taxon>
        <taxon>Bacillaceae</taxon>
        <taxon>Lederbergia</taxon>
    </lineage>
</organism>
<dbReference type="InterPro" id="IPR014710">
    <property type="entry name" value="RmlC-like_jellyroll"/>
</dbReference>
<dbReference type="EMBL" id="JAGYPG010000002">
    <property type="protein sequence ID" value="MBS4195567.1"/>
    <property type="molecule type" value="Genomic_DNA"/>
</dbReference>
<dbReference type="PROSITE" id="PS00041">
    <property type="entry name" value="HTH_ARAC_FAMILY_1"/>
    <property type="match status" value="1"/>
</dbReference>
<keyword evidence="6" id="KW-1185">Reference proteome</keyword>
<sequence>MSVTSIFHPELIKNHYFPKINAYYFKQWPPYEMPFHAHKDIEIMYVINGECIVETLSESYTLKKGDFILLDSNIPHRLIVASGHTCRMLNVEFSFIETSGSFPSIKELALENTALSEFLHMNIPYIVLKDPNEIYHTLKNLVLESDKKEDKQVMVQLLLSQLLIQLARMVTRDRKMKKENQQANVYVNQVKEFLHQNYDCELKLEDVGRVVNLHPGYLHRIFKKMMKCTIMEYLTTLRMDKAKTLLVDTDIPIIEISHYVGINSSQYFSQIFKRHTNMTPVDYRRNYSSQIEKFR</sequence>
<evidence type="ECO:0000256" key="1">
    <source>
        <dbReference type="ARBA" id="ARBA00023015"/>
    </source>
</evidence>
<dbReference type="InterPro" id="IPR018060">
    <property type="entry name" value="HTH_AraC"/>
</dbReference>
<dbReference type="PANTHER" id="PTHR43280">
    <property type="entry name" value="ARAC-FAMILY TRANSCRIPTIONAL REGULATOR"/>
    <property type="match status" value="1"/>
</dbReference>
<gene>
    <name evidence="5" type="ORF">KHA97_10905</name>
</gene>
<dbReference type="Gene3D" id="1.10.10.60">
    <property type="entry name" value="Homeodomain-like"/>
    <property type="match status" value="2"/>
</dbReference>
<evidence type="ECO:0000256" key="2">
    <source>
        <dbReference type="ARBA" id="ARBA00023125"/>
    </source>
</evidence>
<evidence type="ECO:0000313" key="5">
    <source>
        <dbReference type="EMBL" id="MBS4195567.1"/>
    </source>
</evidence>
<dbReference type="Gene3D" id="2.60.120.10">
    <property type="entry name" value="Jelly Rolls"/>
    <property type="match status" value="1"/>
</dbReference>
<dbReference type="InterPro" id="IPR020449">
    <property type="entry name" value="Tscrpt_reg_AraC-type_HTH"/>
</dbReference>